<dbReference type="SUPFAM" id="SSF54928">
    <property type="entry name" value="RNA-binding domain, RBD"/>
    <property type="match status" value="1"/>
</dbReference>
<feature type="domain" description="HTH La-type RNA-binding" evidence="6">
    <location>
        <begin position="9"/>
        <end position="107"/>
    </location>
</feature>
<evidence type="ECO:0000256" key="4">
    <source>
        <dbReference type="PROSITE-ProRule" id="PRU00332"/>
    </source>
</evidence>
<dbReference type="Gene3D" id="3.30.70.330">
    <property type="match status" value="1"/>
</dbReference>
<dbReference type="InterPro" id="IPR000504">
    <property type="entry name" value="RRM_dom"/>
</dbReference>
<dbReference type="RefSeq" id="XP_013237056.1">
    <property type="nucleotide sequence ID" value="XM_013381602.1"/>
</dbReference>
<dbReference type="PROSITE" id="PS50102">
    <property type="entry name" value="RRM"/>
    <property type="match status" value="1"/>
</dbReference>
<dbReference type="GO" id="GO:0006396">
    <property type="term" value="P:RNA processing"/>
    <property type="evidence" value="ECO:0007669"/>
    <property type="project" value="InterPro"/>
</dbReference>
<dbReference type="EMBL" id="JMKJ01000570">
    <property type="protein sequence ID" value="KGG50629.1"/>
    <property type="molecule type" value="Genomic_DNA"/>
</dbReference>
<dbReference type="CDD" id="cd12291">
    <property type="entry name" value="RRM1_La"/>
    <property type="match status" value="1"/>
</dbReference>
<proteinExistence type="predicted"/>
<comment type="subcellular location">
    <subcellularLocation>
        <location evidence="1">Nucleus</location>
    </subcellularLocation>
</comment>
<sequence length="337" mass="37633">MSISSCSSTSFGEVLSHKILNQIEFYFGDLNLSKDKFLLTKISETAEGWVPISVIADFGRIKAQLNNINEEQEKYAAIKSALSSSLVVEINDQGNSLRRKIPLSTTRDDLKATLYVKGFPKNTSLDELQLFFGKLSEVPFAIRMRRFQDADKLFKGSVYVEFLTEAEVDRFLALNACPPFIDEHGENHPLFLQKKIDHVMKKNHGEKGVGSSPLKEISKDSIIKVSPIPENADWKLIKDELSTKLPISRVVVDSENKIAFALLRGPIDEQSEVPLTWASQALQKCPDIAFGALDSTLSLPSESEYESAISSFATTIGKPKPFVASRKTRFSKRQKVN</sequence>
<dbReference type="Proteomes" id="UP000029725">
    <property type="component" value="Unassembled WGS sequence"/>
</dbReference>
<keyword evidence="8" id="KW-1185">Reference proteome</keyword>
<dbReference type="SUPFAM" id="SSF46785">
    <property type="entry name" value="Winged helix' DNA-binding domain"/>
    <property type="match status" value="1"/>
</dbReference>
<dbReference type="OrthoDB" id="439993at2759"/>
<dbReference type="Gene3D" id="1.10.10.10">
    <property type="entry name" value="Winged helix-like DNA-binding domain superfamily/Winged helix DNA-binding domain"/>
    <property type="match status" value="1"/>
</dbReference>
<dbReference type="VEuPathDB" id="MicrosporidiaDB:DI09_61p160"/>
<dbReference type="AlphaFoldDB" id="A0A098VP90"/>
<dbReference type="PRINTS" id="PR00302">
    <property type="entry name" value="LUPUSLA"/>
</dbReference>
<evidence type="ECO:0000313" key="8">
    <source>
        <dbReference type="Proteomes" id="UP000029725"/>
    </source>
</evidence>
<dbReference type="InterPro" id="IPR036390">
    <property type="entry name" value="WH_DNA-bd_sf"/>
</dbReference>
<evidence type="ECO:0000259" key="5">
    <source>
        <dbReference type="PROSITE" id="PS50102"/>
    </source>
</evidence>
<dbReference type="GeneID" id="25260490"/>
<dbReference type="InterPro" id="IPR012677">
    <property type="entry name" value="Nucleotide-bd_a/b_plait_sf"/>
</dbReference>
<dbReference type="InterPro" id="IPR036388">
    <property type="entry name" value="WH-like_DNA-bd_sf"/>
</dbReference>
<dbReference type="InterPro" id="IPR006630">
    <property type="entry name" value="La_HTH"/>
</dbReference>
<name>A0A098VP90_9MICR</name>
<dbReference type="CDD" id="cd07323">
    <property type="entry name" value="LAM"/>
    <property type="match status" value="1"/>
</dbReference>
<dbReference type="GO" id="GO:0003723">
    <property type="term" value="F:RNA binding"/>
    <property type="evidence" value="ECO:0007669"/>
    <property type="project" value="UniProtKB-UniRule"/>
</dbReference>
<organism evidence="7 8">
    <name type="scientific">Mitosporidium daphniae</name>
    <dbReference type="NCBI Taxonomy" id="1485682"/>
    <lineage>
        <taxon>Eukaryota</taxon>
        <taxon>Fungi</taxon>
        <taxon>Fungi incertae sedis</taxon>
        <taxon>Microsporidia</taxon>
        <taxon>Mitosporidium</taxon>
    </lineage>
</organism>
<dbReference type="PANTHER" id="PTHR22792">
    <property type="entry name" value="LUPUS LA PROTEIN-RELATED"/>
    <property type="match status" value="1"/>
</dbReference>
<comment type="caution">
    <text evidence="7">The sequence shown here is derived from an EMBL/GenBank/DDBJ whole genome shotgun (WGS) entry which is preliminary data.</text>
</comment>
<accession>A0A098VP90</accession>
<dbReference type="InterPro" id="IPR045180">
    <property type="entry name" value="La_dom_prot"/>
</dbReference>
<keyword evidence="3" id="KW-0539">Nucleus</keyword>
<protein>
    <submittedName>
        <fullName evidence="7">Sjogren syndrome antigen B</fullName>
    </submittedName>
</protein>
<dbReference type="Pfam" id="PF05383">
    <property type="entry name" value="La"/>
    <property type="match status" value="1"/>
</dbReference>
<keyword evidence="2 4" id="KW-0694">RNA-binding</keyword>
<dbReference type="InterPro" id="IPR002344">
    <property type="entry name" value="Lupus_La"/>
</dbReference>
<reference evidence="7 8" key="1">
    <citation type="submission" date="2014-04" db="EMBL/GenBank/DDBJ databases">
        <title>A new species of microsporidia sheds light on the evolution of extreme parasitism.</title>
        <authorList>
            <person name="Haag K.L."/>
            <person name="James T.Y."/>
            <person name="Larsson R."/>
            <person name="Schaer T.M."/>
            <person name="Refardt D."/>
            <person name="Pombert J.-F."/>
            <person name="Ebert D."/>
        </authorList>
    </citation>
    <scope>NUCLEOTIDE SEQUENCE [LARGE SCALE GENOMIC DNA]</scope>
    <source>
        <strain evidence="7 8">UGP3</strain>
        <tissue evidence="7">Spores</tissue>
    </source>
</reference>
<dbReference type="InterPro" id="IPR035979">
    <property type="entry name" value="RBD_domain_sf"/>
</dbReference>
<evidence type="ECO:0000256" key="3">
    <source>
        <dbReference type="ARBA" id="ARBA00023242"/>
    </source>
</evidence>
<dbReference type="GO" id="GO:1990904">
    <property type="term" value="C:ribonucleoprotein complex"/>
    <property type="evidence" value="ECO:0007669"/>
    <property type="project" value="InterPro"/>
</dbReference>
<dbReference type="Pfam" id="PF00076">
    <property type="entry name" value="RRM_1"/>
    <property type="match status" value="1"/>
</dbReference>
<evidence type="ECO:0000256" key="1">
    <source>
        <dbReference type="ARBA" id="ARBA00004123"/>
    </source>
</evidence>
<dbReference type="HOGENOM" id="CLU_824080_0_0_1"/>
<dbReference type="SMART" id="SM00715">
    <property type="entry name" value="LA"/>
    <property type="match status" value="1"/>
</dbReference>
<evidence type="ECO:0000313" key="7">
    <source>
        <dbReference type="EMBL" id="KGG50629.1"/>
    </source>
</evidence>
<dbReference type="GO" id="GO:0005634">
    <property type="term" value="C:nucleus"/>
    <property type="evidence" value="ECO:0007669"/>
    <property type="project" value="UniProtKB-SubCell"/>
</dbReference>
<feature type="domain" description="RRM" evidence="5">
    <location>
        <begin position="112"/>
        <end position="197"/>
    </location>
</feature>
<evidence type="ECO:0000259" key="6">
    <source>
        <dbReference type="PROSITE" id="PS50961"/>
    </source>
</evidence>
<gene>
    <name evidence="7" type="ORF">DI09_61p160</name>
</gene>
<evidence type="ECO:0000256" key="2">
    <source>
        <dbReference type="ARBA" id="ARBA00022884"/>
    </source>
</evidence>
<dbReference type="PROSITE" id="PS50961">
    <property type="entry name" value="HTH_LA"/>
    <property type="match status" value="1"/>
</dbReference>